<evidence type="ECO:0000259" key="7">
    <source>
        <dbReference type="PROSITE" id="PS50123"/>
    </source>
</evidence>
<evidence type="ECO:0000256" key="4">
    <source>
        <dbReference type="ARBA" id="ARBA00022691"/>
    </source>
</evidence>
<dbReference type="GO" id="GO:0032259">
    <property type="term" value="P:methylation"/>
    <property type="evidence" value="ECO:0007669"/>
    <property type="project" value="UniProtKB-KW"/>
</dbReference>
<dbReference type="InterPro" id="IPR000780">
    <property type="entry name" value="CheR_MeTrfase"/>
</dbReference>
<dbReference type="Proteomes" id="UP000564885">
    <property type="component" value="Unassembled WGS sequence"/>
</dbReference>
<dbReference type="InterPro" id="IPR029063">
    <property type="entry name" value="SAM-dependent_MTases_sf"/>
</dbReference>
<feature type="binding site" evidence="6">
    <location>
        <position position="134"/>
    </location>
    <ligand>
        <name>S-adenosyl-L-methionine</name>
        <dbReference type="ChEBI" id="CHEBI:59789"/>
    </ligand>
</feature>
<dbReference type="Pfam" id="PF01739">
    <property type="entry name" value="CheR"/>
    <property type="match status" value="1"/>
</dbReference>
<feature type="binding site" evidence="6">
    <location>
        <position position="90"/>
    </location>
    <ligand>
        <name>S-adenosyl-L-methionine</name>
        <dbReference type="ChEBI" id="CHEBI:59789"/>
    </ligand>
</feature>
<dbReference type="GO" id="GO:0008983">
    <property type="term" value="F:protein-glutamate O-methyltransferase activity"/>
    <property type="evidence" value="ECO:0007669"/>
    <property type="project" value="UniProtKB-EC"/>
</dbReference>
<evidence type="ECO:0000256" key="1">
    <source>
        <dbReference type="ARBA" id="ARBA00001541"/>
    </source>
</evidence>
<evidence type="ECO:0000313" key="9">
    <source>
        <dbReference type="Proteomes" id="UP000564885"/>
    </source>
</evidence>
<evidence type="ECO:0000313" key="8">
    <source>
        <dbReference type="EMBL" id="NNM71190.1"/>
    </source>
</evidence>
<dbReference type="PROSITE" id="PS50123">
    <property type="entry name" value="CHER"/>
    <property type="match status" value="1"/>
</dbReference>
<feature type="binding site" evidence="6">
    <location>
        <begin position="215"/>
        <end position="216"/>
    </location>
    <ligand>
        <name>S-adenosyl-L-methionine</name>
        <dbReference type="ChEBI" id="CHEBI:59789"/>
    </ligand>
</feature>
<dbReference type="InterPro" id="IPR022642">
    <property type="entry name" value="CheR_C"/>
</dbReference>
<dbReference type="EMBL" id="JABEPP010000001">
    <property type="protein sequence ID" value="NNM71190.1"/>
    <property type="molecule type" value="Genomic_DNA"/>
</dbReference>
<reference evidence="8 9" key="1">
    <citation type="submission" date="2020-04" db="EMBL/GenBank/DDBJ databases">
        <title>Enterovirga sp. isolate from soil.</title>
        <authorList>
            <person name="Chea S."/>
            <person name="Kim D.-U."/>
        </authorList>
    </citation>
    <scope>NUCLEOTIDE SEQUENCE [LARGE SCALE GENOMIC DNA]</scope>
    <source>
        <strain evidence="8 9">DB1703</strain>
    </source>
</reference>
<dbReference type="RefSeq" id="WP_171216682.1">
    <property type="nucleotide sequence ID" value="NZ_JABEPP010000001.1"/>
</dbReference>
<evidence type="ECO:0000256" key="6">
    <source>
        <dbReference type="PIRSR" id="PIRSR000410-1"/>
    </source>
</evidence>
<dbReference type="SUPFAM" id="SSF53335">
    <property type="entry name" value="S-adenosyl-L-methionine-dependent methyltransferases"/>
    <property type="match status" value="1"/>
</dbReference>
<name>A0A849I4Z9_9HYPH</name>
<dbReference type="Gene3D" id="1.10.155.10">
    <property type="entry name" value="Chemotaxis receptor methyltransferase CheR, N-terminal domain"/>
    <property type="match status" value="1"/>
</dbReference>
<dbReference type="InterPro" id="IPR050903">
    <property type="entry name" value="Bact_Chemotaxis_MeTrfase"/>
</dbReference>
<keyword evidence="4 5" id="KW-0949">S-adenosyl-L-methionine</keyword>
<dbReference type="CDD" id="cd02440">
    <property type="entry name" value="AdoMet_MTases"/>
    <property type="match status" value="1"/>
</dbReference>
<dbReference type="AlphaFoldDB" id="A0A849I4Z9"/>
<dbReference type="PANTHER" id="PTHR24422">
    <property type="entry name" value="CHEMOTAXIS PROTEIN METHYLTRANSFERASE"/>
    <property type="match status" value="1"/>
</dbReference>
<keyword evidence="3 5" id="KW-0808">Transferase</keyword>
<keyword evidence="9" id="KW-1185">Reference proteome</keyword>
<dbReference type="PANTHER" id="PTHR24422:SF19">
    <property type="entry name" value="CHEMOTAXIS PROTEIN METHYLTRANSFERASE"/>
    <property type="match status" value="1"/>
</dbReference>
<feature type="binding site" evidence="6">
    <location>
        <begin position="232"/>
        <end position="233"/>
    </location>
    <ligand>
        <name>S-adenosyl-L-methionine</name>
        <dbReference type="ChEBI" id="CHEBI:59789"/>
    </ligand>
</feature>
<protein>
    <recommendedName>
        <fullName evidence="5">Chemotaxis protein methyltransferase</fullName>
        <ecNumber evidence="5">2.1.1.80</ecNumber>
    </recommendedName>
</protein>
<evidence type="ECO:0000256" key="5">
    <source>
        <dbReference type="PIRNR" id="PIRNR000410"/>
    </source>
</evidence>
<dbReference type="Gene3D" id="3.40.50.150">
    <property type="entry name" value="Vaccinia Virus protein VP39"/>
    <property type="match status" value="1"/>
</dbReference>
<dbReference type="InterPro" id="IPR036804">
    <property type="entry name" value="CheR_N_sf"/>
</dbReference>
<feature type="domain" description="CheR-type methyltransferase" evidence="7">
    <location>
        <begin position="13"/>
        <end position="268"/>
    </location>
</feature>
<comment type="catalytic activity">
    <reaction evidence="1 5">
        <text>L-glutamyl-[protein] + S-adenosyl-L-methionine = [protein]-L-glutamate 5-O-methyl ester + S-adenosyl-L-homocysteine</text>
        <dbReference type="Rhea" id="RHEA:24452"/>
        <dbReference type="Rhea" id="RHEA-COMP:10208"/>
        <dbReference type="Rhea" id="RHEA-COMP:10311"/>
        <dbReference type="ChEBI" id="CHEBI:29973"/>
        <dbReference type="ChEBI" id="CHEBI:57856"/>
        <dbReference type="ChEBI" id="CHEBI:59789"/>
        <dbReference type="ChEBI" id="CHEBI:82795"/>
        <dbReference type="EC" id="2.1.1.80"/>
    </reaction>
</comment>
<feature type="binding site" evidence="6">
    <location>
        <position position="92"/>
    </location>
    <ligand>
        <name>S-adenosyl-L-methionine</name>
        <dbReference type="ChEBI" id="CHEBI:59789"/>
    </ligand>
</feature>
<feature type="binding site" evidence="6">
    <location>
        <position position="96"/>
    </location>
    <ligand>
        <name>S-adenosyl-L-methionine</name>
        <dbReference type="ChEBI" id="CHEBI:59789"/>
    </ligand>
</feature>
<accession>A0A849I4Z9</accession>
<comment type="function">
    <text evidence="5">Methylation of the membrane-bound methyl-accepting chemotaxis proteins (MCP) to form gamma-glutamyl methyl ester residues in MCP.</text>
</comment>
<dbReference type="EC" id="2.1.1.80" evidence="5"/>
<dbReference type="PIRSF" id="PIRSF000410">
    <property type="entry name" value="CheR"/>
    <property type="match status" value="1"/>
</dbReference>
<dbReference type="Pfam" id="PF03705">
    <property type="entry name" value="CheR_N"/>
    <property type="match status" value="1"/>
</dbReference>
<dbReference type="InterPro" id="IPR026024">
    <property type="entry name" value="Chemotaxis_MeTrfase_CheR"/>
</dbReference>
<comment type="caution">
    <text evidence="8">The sequence shown here is derived from an EMBL/GenBank/DDBJ whole genome shotgun (WGS) entry which is preliminary data.</text>
</comment>
<evidence type="ECO:0000256" key="2">
    <source>
        <dbReference type="ARBA" id="ARBA00022603"/>
    </source>
</evidence>
<sequence length="288" mass="32259">MATSPVRQAERSIVGGEFPFTDHDFRQIAAMLYADAGLALPESKATLVYSRLAKRLRALGLESFRQYCALVSEAEGHGERRNMLAALTTNVTRFFREPHHFEHLKTEVLPRLLQSARQGGRVRIWSAGCSTGQEPYSIALTVLSLMPEAPDHDVKILATDIDPNVVITARRGIYPQNEVAPIPADLARRWMLPREGGALEVGEAMRELVAFRELNLIGQWPMKGRFDAIFCRNVVIYFDEPTQHRIWGRFRGLLQPGGRLYVGHSERVTDGGFRSDGLTTYALIGGRT</sequence>
<dbReference type="SMART" id="SM00138">
    <property type="entry name" value="MeTrc"/>
    <property type="match status" value="1"/>
</dbReference>
<dbReference type="PRINTS" id="PR00996">
    <property type="entry name" value="CHERMTFRASE"/>
</dbReference>
<dbReference type="SUPFAM" id="SSF47757">
    <property type="entry name" value="Chemotaxis receptor methyltransferase CheR, N-terminal domain"/>
    <property type="match status" value="1"/>
</dbReference>
<organism evidence="8 9">
    <name type="scientific">Enterovirga aerilata</name>
    <dbReference type="NCBI Taxonomy" id="2730920"/>
    <lineage>
        <taxon>Bacteria</taxon>
        <taxon>Pseudomonadati</taxon>
        <taxon>Pseudomonadota</taxon>
        <taxon>Alphaproteobacteria</taxon>
        <taxon>Hyphomicrobiales</taxon>
        <taxon>Methylobacteriaceae</taxon>
        <taxon>Enterovirga</taxon>
    </lineage>
</organism>
<dbReference type="InterPro" id="IPR022641">
    <property type="entry name" value="CheR_N"/>
</dbReference>
<proteinExistence type="predicted"/>
<evidence type="ECO:0000256" key="3">
    <source>
        <dbReference type="ARBA" id="ARBA00022679"/>
    </source>
</evidence>
<feature type="binding site" evidence="6">
    <location>
        <position position="160"/>
    </location>
    <ligand>
        <name>S-adenosyl-L-methionine</name>
        <dbReference type="ChEBI" id="CHEBI:59789"/>
    </ligand>
</feature>
<keyword evidence="2 5" id="KW-0489">Methyltransferase</keyword>
<gene>
    <name evidence="8" type="ORF">HJG44_02125</name>
</gene>